<dbReference type="InterPro" id="IPR013538">
    <property type="entry name" value="ASHA1/2-like_C"/>
</dbReference>
<comment type="similarity">
    <text evidence="1">Belongs to the AHA1 family.</text>
</comment>
<evidence type="ECO:0000313" key="3">
    <source>
        <dbReference type="EMBL" id="REH29609.1"/>
    </source>
</evidence>
<comment type="caution">
    <text evidence="3">The sequence shown here is derived from an EMBL/GenBank/DDBJ whole genome shotgun (WGS) entry which is preliminary data.</text>
</comment>
<proteinExistence type="inferred from homology"/>
<reference evidence="3 4" key="1">
    <citation type="submission" date="2018-08" db="EMBL/GenBank/DDBJ databases">
        <title>Genomic Encyclopedia of Archaeal and Bacterial Type Strains, Phase II (KMG-II): from individual species to whole genera.</title>
        <authorList>
            <person name="Goeker M."/>
        </authorList>
    </citation>
    <scope>NUCLEOTIDE SEQUENCE [LARGE SCALE GENOMIC DNA]</scope>
    <source>
        <strain evidence="3 4">DSM 45791</strain>
    </source>
</reference>
<evidence type="ECO:0000259" key="2">
    <source>
        <dbReference type="Pfam" id="PF08327"/>
    </source>
</evidence>
<gene>
    <name evidence="3" type="ORF">BCF44_12436</name>
</gene>
<dbReference type="OrthoDB" id="4549061at2"/>
<evidence type="ECO:0000313" key="4">
    <source>
        <dbReference type="Proteomes" id="UP000256269"/>
    </source>
</evidence>
<dbReference type="InterPro" id="IPR023393">
    <property type="entry name" value="START-like_dom_sf"/>
</dbReference>
<dbReference type="AlphaFoldDB" id="A0A3E0GVP5"/>
<accession>A0A3E0GVP5</accession>
<dbReference type="Pfam" id="PF08327">
    <property type="entry name" value="AHSA1"/>
    <property type="match status" value="1"/>
</dbReference>
<dbReference type="Gene3D" id="3.30.530.20">
    <property type="match status" value="1"/>
</dbReference>
<name>A0A3E0GVP5_9PSEU</name>
<evidence type="ECO:0000256" key="1">
    <source>
        <dbReference type="ARBA" id="ARBA00006817"/>
    </source>
</evidence>
<feature type="domain" description="Activator of Hsp90 ATPase homologue 1/2-like C-terminal" evidence="2">
    <location>
        <begin position="22"/>
        <end position="134"/>
    </location>
</feature>
<sequence length="135" mass="14812">MSEVGRTKGAGWQIGVSKTVNRPVEEVWDFVTSPAGMAIWLGEGVAVLSEPGAGYETTSGIRGETRSFHALDRVRLTWWPPGWSHDTTLQVAVRATGPGRAMLRVHQERLADAAEREQQRRHWQGVINALVAALA</sequence>
<dbReference type="SUPFAM" id="SSF55961">
    <property type="entry name" value="Bet v1-like"/>
    <property type="match status" value="1"/>
</dbReference>
<keyword evidence="4" id="KW-1185">Reference proteome</keyword>
<dbReference type="Proteomes" id="UP000256269">
    <property type="component" value="Unassembled WGS sequence"/>
</dbReference>
<organism evidence="3 4">
    <name type="scientific">Kutzneria buriramensis</name>
    <dbReference type="NCBI Taxonomy" id="1045776"/>
    <lineage>
        <taxon>Bacteria</taxon>
        <taxon>Bacillati</taxon>
        <taxon>Actinomycetota</taxon>
        <taxon>Actinomycetes</taxon>
        <taxon>Pseudonocardiales</taxon>
        <taxon>Pseudonocardiaceae</taxon>
        <taxon>Kutzneria</taxon>
    </lineage>
</organism>
<dbReference type="EMBL" id="QUNO01000024">
    <property type="protein sequence ID" value="REH29609.1"/>
    <property type="molecule type" value="Genomic_DNA"/>
</dbReference>
<dbReference type="RefSeq" id="WP_116181158.1">
    <property type="nucleotide sequence ID" value="NZ_CP144375.1"/>
</dbReference>
<protein>
    <submittedName>
        <fullName evidence="3">Uncharacterized protein YndB with AHSA1/START domain</fullName>
    </submittedName>
</protein>